<dbReference type="NCBIfam" id="TIGR00821">
    <property type="entry name" value="EII-GUT"/>
    <property type="match status" value="1"/>
</dbReference>
<keyword evidence="1" id="KW-0472">Membrane</keyword>
<evidence type="ECO:0000313" key="3">
    <source>
        <dbReference type="Proteomes" id="UP000824156"/>
    </source>
</evidence>
<organism evidence="2 3">
    <name type="scientific">Candidatus Sphingobacterium stercoripullorum</name>
    <dbReference type="NCBI Taxonomy" id="2838759"/>
    <lineage>
        <taxon>Bacteria</taxon>
        <taxon>Pseudomonadati</taxon>
        <taxon>Bacteroidota</taxon>
        <taxon>Sphingobacteriia</taxon>
        <taxon>Sphingobacteriales</taxon>
        <taxon>Sphingobacteriaceae</taxon>
        <taxon>Sphingobacterium</taxon>
    </lineage>
</organism>
<feature type="transmembrane region" description="Helical" evidence="1">
    <location>
        <begin position="141"/>
        <end position="159"/>
    </location>
</feature>
<reference evidence="2" key="1">
    <citation type="journal article" date="2021" name="PeerJ">
        <title>Extensive microbial diversity within the chicken gut microbiome revealed by metagenomics and culture.</title>
        <authorList>
            <person name="Gilroy R."/>
            <person name="Ravi A."/>
            <person name="Getino M."/>
            <person name="Pursley I."/>
            <person name="Horton D.L."/>
            <person name="Alikhan N.F."/>
            <person name="Baker D."/>
            <person name="Gharbi K."/>
            <person name="Hall N."/>
            <person name="Watson M."/>
            <person name="Adriaenssens E.M."/>
            <person name="Foster-Nyarko E."/>
            <person name="Jarju S."/>
            <person name="Secka A."/>
            <person name="Antonio M."/>
            <person name="Oren A."/>
            <person name="Chaudhuri R.R."/>
            <person name="La Ragione R."/>
            <person name="Hildebrand F."/>
            <person name="Pallen M.J."/>
        </authorList>
    </citation>
    <scope>NUCLEOTIDE SEQUENCE</scope>
    <source>
        <strain evidence="2">1719</strain>
    </source>
</reference>
<dbReference type="PANTHER" id="PTHR40399">
    <property type="entry name" value="PTS SYSTEM GLUCITOL/SORBITOL-SPECIFIC EIIC COMPONENT"/>
    <property type="match status" value="1"/>
</dbReference>
<protein>
    <submittedName>
        <fullName evidence="2">PTS glucitol/sorbitol transporter subunit IIC</fullName>
    </submittedName>
</protein>
<dbReference type="GO" id="GO:0009401">
    <property type="term" value="P:phosphoenolpyruvate-dependent sugar phosphotransferase system"/>
    <property type="evidence" value="ECO:0007669"/>
    <property type="project" value="InterPro"/>
</dbReference>
<gene>
    <name evidence="2" type="ORF">H9853_01830</name>
</gene>
<feature type="transmembrane region" description="Helical" evidence="1">
    <location>
        <begin position="22"/>
        <end position="44"/>
    </location>
</feature>
<keyword evidence="1" id="KW-0812">Transmembrane</keyword>
<reference evidence="2" key="2">
    <citation type="submission" date="2021-04" db="EMBL/GenBank/DDBJ databases">
        <authorList>
            <person name="Gilroy R."/>
        </authorList>
    </citation>
    <scope>NUCLEOTIDE SEQUENCE</scope>
    <source>
        <strain evidence="2">1719</strain>
    </source>
</reference>
<evidence type="ECO:0000313" key="2">
    <source>
        <dbReference type="EMBL" id="HIX53739.1"/>
    </source>
</evidence>
<dbReference type="PROSITE" id="PS51107">
    <property type="entry name" value="PTS_EIIC_TYPE_5"/>
    <property type="match status" value="1"/>
</dbReference>
<feature type="transmembrane region" description="Helical" evidence="1">
    <location>
        <begin position="64"/>
        <end position="87"/>
    </location>
</feature>
<dbReference type="GO" id="GO:0016020">
    <property type="term" value="C:membrane"/>
    <property type="evidence" value="ECO:0007669"/>
    <property type="project" value="InterPro"/>
</dbReference>
<accession>A0A9D2AYD5</accession>
<evidence type="ECO:0000256" key="1">
    <source>
        <dbReference type="SAM" id="Phobius"/>
    </source>
</evidence>
<dbReference type="PIRSF" id="PIRSF038321">
    <property type="entry name" value="PTS_glc_srb_IIC"/>
    <property type="match status" value="1"/>
</dbReference>
<dbReference type="Proteomes" id="UP000824156">
    <property type="component" value="Unassembled WGS sequence"/>
</dbReference>
<comment type="caution">
    <text evidence="2">The sequence shown here is derived from an EMBL/GenBank/DDBJ whole genome shotgun (WGS) entry which is preliminary data.</text>
</comment>
<dbReference type="PANTHER" id="PTHR40399:SF1">
    <property type="entry name" value="PTS SYSTEM GLUCITOL_SORBITOL-SPECIFIC EIIC COMPONENT"/>
    <property type="match status" value="1"/>
</dbReference>
<dbReference type="InterPro" id="IPR004699">
    <property type="entry name" value="PTS_IID_sorb"/>
</dbReference>
<dbReference type="EMBL" id="DXEZ01000051">
    <property type="protein sequence ID" value="HIX53739.1"/>
    <property type="molecule type" value="Genomic_DNA"/>
</dbReference>
<proteinExistence type="predicted"/>
<keyword evidence="1" id="KW-1133">Transmembrane helix</keyword>
<sequence>MDVVISIAKGFIGLFNAGGKVFMSYMTGIIPLLIALITAINALIKIIGEERVNKFMAKLTKFSFLRYLVLPFLGDFFFTNPMCYTAGRFLPEKYKPAYIDASASMLHPITGLFPHANSAELFVFLGIANGFAKAGGDKTELALYYLIVGFIVIWLRGVITERVSFYFFKKDGHPEIITGGLDVDGLQKANGLERA</sequence>
<dbReference type="Pfam" id="PF03608">
    <property type="entry name" value="EII-GUT"/>
    <property type="match status" value="1"/>
</dbReference>
<name>A0A9D2AYD5_9SPHI</name>
<dbReference type="AlphaFoldDB" id="A0A9D2AYD5"/>